<protein>
    <submittedName>
        <fullName evidence="1">Uncharacterized protein</fullName>
    </submittedName>
</protein>
<name>A0AAE3QNY8_9BACT</name>
<proteinExistence type="predicted"/>
<comment type="caution">
    <text evidence="1">The sequence shown here is derived from an EMBL/GenBank/DDBJ whole genome shotgun (WGS) entry which is preliminary data.</text>
</comment>
<sequence>MSQAFIRESDDQWLSDVAPTLQALIVYLTRNNNGIRVYESKNSTDQDGREIHVMSNGLSYAKDADGKWEIV</sequence>
<dbReference type="RefSeq" id="WP_313981864.1">
    <property type="nucleotide sequence ID" value="NZ_JASJOS010000008.1"/>
</dbReference>
<dbReference type="Proteomes" id="UP001241110">
    <property type="component" value="Unassembled WGS sequence"/>
</dbReference>
<evidence type="ECO:0000313" key="1">
    <source>
        <dbReference type="EMBL" id="MDJ1482595.1"/>
    </source>
</evidence>
<gene>
    <name evidence="1" type="ORF">QNI16_18995</name>
</gene>
<organism evidence="1 2">
    <name type="scientific">Xanthocytophaga flava</name>
    <dbReference type="NCBI Taxonomy" id="3048013"/>
    <lineage>
        <taxon>Bacteria</taxon>
        <taxon>Pseudomonadati</taxon>
        <taxon>Bacteroidota</taxon>
        <taxon>Cytophagia</taxon>
        <taxon>Cytophagales</taxon>
        <taxon>Rhodocytophagaceae</taxon>
        <taxon>Xanthocytophaga</taxon>
    </lineage>
</organism>
<reference evidence="1" key="1">
    <citation type="submission" date="2023-05" db="EMBL/GenBank/DDBJ databases">
        <authorList>
            <person name="Zhang X."/>
        </authorList>
    </citation>
    <scope>NUCLEOTIDE SEQUENCE</scope>
    <source>
        <strain evidence="1">YF14B1</strain>
    </source>
</reference>
<accession>A0AAE3QNY8</accession>
<evidence type="ECO:0000313" key="2">
    <source>
        <dbReference type="Proteomes" id="UP001241110"/>
    </source>
</evidence>
<dbReference type="EMBL" id="JASJOS010000008">
    <property type="protein sequence ID" value="MDJ1482595.1"/>
    <property type="molecule type" value="Genomic_DNA"/>
</dbReference>
<dbReference type="AlphaFoldDB" id="A0AAE3QNY8"/>